<proteinExistence type="predicted"/>
<dbReference type="Proteomes" id="UP000617041">
    <property type="component" value="Unassembled WGS sequence"/>
</dbReference>
<name>A0A934Q397_9BURK</name>
<comment type="caution">
    <text evidence="1">The sequence shown here is derived from an EMBL/GenBank/DDBJ whole genome shotgun (WGS) entry which is preliminary data.</text>
</comment>
<organism evidence="1 2">
    <name type="scientific">Ramlibacter algicola</name>
    <dbReference type="NCBI Taxonomy" id="2795217"/>
    <lineage>
        <taxon>Bacteria</taxon>
        <taxon>Pseudomonadati</taxon>
        <taxon>Pseudomonadota</taxon>
        <taxon>Betaproteobacteria</taxon>
        <taxon>Burkholderiales</taxon>
        <taxon>Comamonadaceae</taxon>
        <taxon>Ramlibacter</taxon>
    </lineage>
</organism>
<evidence type="ECO:0000313" key="1">
    <source>
        <dbReference type="EMBL" id="MBK0394053.1"/>
    </source>
</evidence>
<reference evidence="1" key="1">
    <citation type="submission" date="2020-12" db="EMBL/GenBank/DDBJ databases">
        <title>Ramlibacter sp. nov., isolated from a freshwater alga, Cryptomonas.</title>
        <authorList>
            <person name="Kim H.M."/>
            <person name="Jeon C.O."/>
        </authorList>
    </citation>
    <scope>NUCLEOTIDE SEQUENCE</scope>
    <source>
        <strain evidence="1">CrO1</strain>
    </source>
</reference>
<dbReference type="RefSeq" id="WP_200789008.1">
    <property type="nucleotide sequence ID" value="NZ_JAEDAO010000001.1"/>
</dbReference>
<sequence>MLLVVVPALCRPRGAVRGRALARIAFAAGEAFWAQDLPFFMERHGYLEARSS</sequence>
<dbReference type="AlphaFoldDB" id="A0A934Q397"/>
<evidence type="ECO:0000313" key="2">
    <source>
        <dbReference type="Proteomes" id="UP000617041"/>
    </source>
</evidence>
<protein>
    <submittedName>
        <fullName evidence="1">Uncharacterized protein</fullName>
    </submittedName>
</protein>
<dbReference type="EMBL" id="JAEDAO010000001">
    <property type="protein sequence ID" value="MBK0394053.1"/>
    <property type="molecule type" value="Genomic_DNA"/>
</dbReference>
<accession>A0A934Q397</accession>
<gene>
    <name evidence="1" type="ORF">I8E28_15735</name>
</gene>
<keyword evidence="2" id="KW-1185">Reference proteome</keyword>